<gene>
    <name evidence="21" type="ORF">RHS03_02156</name>
</gene>
<feature type="region of interest" description="Disordered" evidence="18">
    <location>
        <begin position="422"/>
        <end position="441"/>
    </location>
</feature>
<dbReference type="FunFam" id="1.10.630.10:FF:000021">
    <property type="entry name" value="Cytochrome P450 61"/>
    <property type="match status" value="1"/>
</dbReference>
<comment type="similarity">
    <text evidence="4">Belongs to the cytochrome P450 family.</text>
</comment>
<evidence type="ECO:0000256" key="10">
    <source>
        <dbReference type="ARBA" id="ARBA00022801"/>
    </source>
</evidence>
<dbReference type="InterPro" id="IPR041569">
    <property type="entry name" value="AAA_lid_3"/>
</dbReference>
<evidence type="ECO:0000259" key="19">
    <source>
        <dbReference type="SMART" id="SM00382"/>
    </source>
</evidence>
<dbReference type="GO" id="GO:0045324">
    <property type="term" value="P:late endosome to vacuole transport"/>
    <property type="evidence" value="ECO:0007669"/>
    <property type="project" value="UniProtKB-ARBA"/>
</dbReference>
<dbReference type="PROSITE" id="PS00086">
    <property type="entry name" value="CYTOCHROME_P450"/>
    <property type="match status" value="1"/>
</dbReference>
<dbReference type="InterPro" id="IPR002403">
    <property type="entry name" value="Cyt_P450_E_grp-IV"/>
</dbReference>
<keyword evidence="13" id="KW-0560">Oxidoreductase</keyword>
<comment type="similarity">
    <text evidence="3">Belongs to the AAA ATPase family.</text>
</comment>
<dbReference type="InterPro" id="IPR045253">
    <property type="entry name" value="VPS4_MIT"/>
</dbReference>
<dbReference type="SUPFAM" id="SSF48264">
    <property type="entry name" value="Cytochrome P450"/>
    <property type="match status" value="1"/>
</dbReference>
<evidence type="ECO:0000256" key="13">
    <source>
        <dbReference type="ARBA" id="ARBA00023002"/>
    </source>
</evidence>
<comment type="subcellular location">
    <subcellularLocation>
        <location evidence="2">Endosome membrane</location>
        <topology evidence="2">Peripheral membrane protein</topology>
    </subcellularLocation>
</comment>
<dbReference type="GO" id="GO:0004497">
    <property type="term" value="F:monooxygenase activity"/>
    <property type="evidence" value="ECO:0007669"/>
    <property type="project" value="InterPro"/>
</dbReference>
<name>A0A8H7HXS4_9AGAM</name>
<dbReference type="CDD" id="cd19521">
    <property type="entry name" value="RecA-like_VPS4"/>
    <property type="match status" value="1"/>
</dbReference>
<evidence type="ECO:0000256" key="5">
    <source>
        <dbReference type="ARBA" id="ARBA00012674"/>
    </source>
</evidence>
<dbReference type="SMART" id="SM00382">
    <property type="entry name" value="AAA"/>
    <property type="match status" value="1"/>
</dbReference>
<dbReference type="GO" id="GO:0015031">
    <property type="term" value="P:protein transport"/>
    <property type="evidence" value="ECO:0007669"/>
    <property type="project" value="UniProtKB-KW"/>
</dbReference>
<evidence type="ECO:0000256" key="6">
    <source>
        <dbReference type="ARBA" id="ARBA00022448"/>
    </source>
</evidence>
<evidence type="ECO:0000256" key="15">
    <source>
        <dbReference type="ARBA" id="ARBA00023136"/>
    </source>
</evidence>
<evidence type="ECO:0000256" key="11">
    <source>
        <dbReference type="ARBA" id="ARBA00022840"/>
    </source>
</evidence>
<evidence type="ECO:0000256" key="16">
    <source>
        <dbReference type="ARBA" id="ARBA00048883"/>
    </source>
</evidence>
<keyword evidence="8" id="KW-0547">Nucleotide-binding</keyword>
<dbReference type="InterPro" id="IPR027417">
    <property type="entry name" value="P-loop_NTPase"/>
</dbReference>
<evidence type="ECO:0000256" key="7">
    <source>
        <dbReference type="ARBA" id="ARBA00022723"/>
    </source>
</evidence>
<dbReference type="GO" id="GO:0016705">
    <property type="term" value="F:oxidoreductase activity, acting on paired donors, with incorporation or reduction of molecular oxygen"/>
    <property type="evidence" value="ECO:0007669"/>
    <property type="project" value="InterPro"/>
</dbReference>
<dbReference type="InterPro" id="IPR015415">
    <property type="entry name" value="Spast_Vps4_C"/>
</dbReference>
<dbReference type="InterPro" id="IPR007330">
    <property type="entry name" value="MIT_dom"/>
</dbReference>
<dbReference type="Pfam" id="PF17862">
    <property type="entry name" value="AAA_lid_3"/>
    <property type="match status" value="1"/>
</dbReference>
<evidence type="ECO:0000313" key="22">
    <source>
        <dbReference type="Proteomes" id="UP000602905"/>
    </source>
</evidence>
<dbReference type="GO" id="GO:0005506">
    <property type="term" value="F:iron ion binding"/>
    <property type="evidence" value="ECO:0007669"/>
    <property type="project" value="InterPro"/>
</dbReference>
<dbReference type="PANTHER" id="PTHR23074:SF83">
    <property type="entry name" value="VACUOLAR PROTEIN SORTING-ASSOCIATED PROTEIN 4A"/>
    <property type="match status" value="1"/>
</dbReference>
<comment type="cofactor">
    <cofactor evidence="1 17">
        <name>heme</name>
        <dbReference type="ChEBI" id="CHEBI:30413"/>
    </cofactor>
</comment>
<dbReference type="Pfam" id="PF09336">
    <property type="entry name" value="Vps4_C"/>
    <property type="match status" value="1"/>
</dbReference>
<keyword evidence="15" id="KW-0472">Membrane</keyword>
<evidence type="ECO:0000256" key="12">
    <source>
        <dbReference type="ARBA" id="ARBA00022927"/>
    </source>
</evidence>
<dbReference type="SUPFAM" id="SSF52540">
    <property type="entry name" value="P-loop containing nucleoside triphosphate hydrolases"/>
    <property type="match status" value="1"/>
</dbReference>
<keyword evidence="10" id="KW-0378">Hydrolase</keyword>
<dbReference type="Gene3D" id="3.40.50.300">
    <property type="entry name" value="P-loop containing nucleotide triphosphate hydrolases"/>
    <property type="match status" value="1"/>
</dbReference>
<keyword evidence="9" id="KW-0967">Endosome</keyword>
<comment type="catalytic activity">
    <reaction evidence="16">
        <text>ATP + H2O = ADP + phosphate + H(+)</text>
        <dbReference type="Rhea" id="RHEA:13065"/>
        <dbReference type="ChEBI" id="CHEBI:15377"/>
        <dbReference type="ChEBI" id="CHEBI:15378"/>
        <dbReference type="ChEBI" id="CHEBI:30616"/>
        <dbReference type="ChEBI" id="CHEBI:43474"/>
        <dbReference type="ChEBI" id="CHEBI:456216"/>
        <dbReference type="EC" id="3.6.4.6"/>
    </reaction>
</comment>
<dbReference type="InterPro" id="IPR036396">
    <property type="entry name" value="Cyt_P450_sf"/>
</dbReference>
<dbReference type="EC" id="3.6.4.6" evidence="5"/>
<accession>A0A8H7HXS4</accession>
<keyword evidence="12" id="KW-0653">Protein transport</keyword>
<comment type="caution">
    <text evidence="21">The sequence shown here is derived from an EMBL/GenBank/DDBJ whole genome shotgun (WGS) entry which is preliminary data.</text>
</comment>
<keyword evidence="17" id="KW-0349">Heme</keyword>
<dbReference type="FunFam" id="1.10.8.60:FF:000015">
    <property type="entry name" value="vacuolar protein sorting-associated protein 4A"/>
    <property type="match status" value="1"/>
</dbReference>
<dbReference type="GO" id="GO:0016887">
    <property type="term" value="F:ATP hydrolysis activity"/>
    <property type="evidence" value="ECO:0007669"/>
    <property type="project" value="InterPro"/>
</dbReference>
<feature type="compositionally biased region" description="Gly residues" evidence="18">
    <location>
        <begin position="141"/>
        <end position="150"/>
    </location>
</feature>
<dbReference type="Gene3D" id="1.10.630.10">
    <property type="entry name" value="Cytochrome P450"/>
    <property type="match status" value="1"/>
</dbReference>
<dbReference type="PRINTS" id="PR00465">
    <property type="entry name" value="EP450IV"/>
</dbReference>
<keyword evidence="14 17" id="KW-0408">Iron</keyword>
<dbReference type="InterPro" id="IPR003960">
    <property type="entry name" value="ATPase_AAA_CS"/>
</dbReference>
<evidence type="ECO:0000256" key="1">
    <source>
        <dbReference type="ARBA" id="ARBA00001971"/>
    </source>
</evidence>
<dbReference type="Pfam" id="PF00004">
    <property type="entry name" value="AAA"/>
    <property type="match status" value="1"/>
</dbReference>
<dbReference type="InterPro" id="IPR003959">
    <property type="entry name" value="ATPase_AAA_core"/>
</dbReference>
<evidence type="ECO:0000256" key="2">
    <source>
        <dbReference type="ARBA" id="ARBA00004481"/>
    </source>
</evidence>
<dbReference type="CDD" id="cd02678">
    <property type="entry name" value="MIT_VPS4"/>
    <property type="match status" value="1"/>
</dbReference>
<evidence type="ECO:0000256" key="14">
    <source>
        <dbReference type="ARBA" id="ARBA00023004"/>
    </source>
</evidence>
<dbReference type="GO" id="GO:0010008">
    <property type="term" value="C:endosome membrane"/>
    <property type="evidence" value="ECO:0007669"/>
    <property type="project" value="UniProtKB-SubCell"/>
</dbReference>
<keyword evidence="11" id="KW-0067">ATP-binding</keyword>
<reference evidence="21" key="1">
    <citation type="submission" date="2020-09" db="EMBL/GenBank/DDBJ databases">
        <title>Comparative genome analyses of four rice-infecting Rhizoctonia solani isolates reveal extensive enrichment of homogalacturonan modification genes.</title>
        <authorList>
            <person name="Lee D.-Y."/>
            <person name="Jeon J."/>
            <person name="Kim K.-T."/>
            <person name="Cheong K."/>
            <person name="Song H."/>
            <person name="Choi G."/>
            <person name="Ko J."/>
            <person name="Opiyo S.O."/>
            <person name="Zuo S."/>
            <person name="Madhav S."/>
            <person name="Lee Y.-H."/>
            <person name="Wang G.-L."/>
        </authorList>
    </citation>
    <scope>NUCLEOTIDE SEQUENCE</scope>
    <source>
        <strain evidence="21">AG1-IA WGL</strain>
    </source>
</reference>
<feature type="region of interest" description="Disordered" evidence="18">
    <location>
        <begin position="592"/>
        <end position="611"/>
    </location>
</feature>
<evidence type="ECO:0000256" key="8">
    <source>
        <dbReference type="ARBA" id="ARBA00022741"/>
    </source>
</evidence>
<evidence type="ECO:0000313" key="21">
    <source>
        <dbReference type="EMBL" id="KAF8710675.1"/>
    </source>
</evidence>
<evidence type="ECO:0000256" key="17">
    <source>
        <dbReference type="PIRSR" id="PIRSR602403-1"/>
    </source>
</evidence>
<evidence type="ECO:0000256" key="3">
    <source>
        <dbReference type="ARBA" id="ARBA00006914"/>
    </source>
</evidence>
<dbReference type="Proteomes" id="UP000602905">
    <property type="component" value="Unassembled WGS sequence"/>
</dbReference>
<dbReference type="GO" id="GO:0005524">
    <property type="term" value="F:ATP binding"/>
    <property type="evidence" value="ECO:0007669"/>
    <property type="project" value="UniProtKB-KW"/>
</dbReference>
<feature type="binding site" description="axial binding residue" evidence="17">
    <location>
        <position position="1359"/>
    </location>
    <ligand>
        <name>heme</name>
        <dbReference type="ChEBI" id="CHEBI:30413"/>
    </ligand>
    <ligandPart>
        <name>Fe</name>
        <dbReference type="ChEBI" id="CHEBI:18248"/>
    </ligandPart>
</feature>
<dbReference type="Gene3D" id="1.10.8.60">
    <property type="match status" value="1"/>
</dbReference>
<proteinExistence type="inferred from homology"/>
<dbReference type="SMART" id="SM00745">
    <property type="entry name" value="MIT"/>
    <property type="match status" value="1"/>
</dbReference>
<dbReference type="GO" id="GO:0007033">
    <property type="term" value="P:vacuole organization"/>
    <property type="evidence" value="ECO:0007669"/>
    <property type="project" value="TreeGrafter"/>
</dbReference>
<dbReference type="CDD" id="cd11082">
    <property type="entry name" value="CYP61_CYP710"/>
    <property type="match status" value="1"/>
</dbReference>
<keyword evidence="6" id="KW-0813">Transport</keyword>
<feature type="domain" description="AAA+ ATPase" evidence="19">
    <location>
        <begin position="216"/>
        <end position="351"/>
    </location>
</feature>
<dbReference type="InterPro" id="IPR003593">
    <property type="entry name" value="AAA+_ATPase"/>
</dbReference>
<keyword evidence="7 17" id="KW-0479">Metal-binding</keyword>
<feature type="non-terminal residue" evidence="21">
    <location>
        <position position="1414"/>
    </location>
</feature>
<dbReference type="InterPro" id="IPR017972">
    <property type="entry name" value="Cyt_P450_CS"/>
</dbReference>
<dbReference type="PROSITE" id="PS00674">
    <property type="entry name" value="AAA"/>
    <property type="match status" value="1"/>
</dbReference>
<protein>
    <recommendedName>
        <fullName evidence="5">vesicle-fusing ATPase</fullName>
        <ecNumber evidence="5">3.6.4.6</ecNumber>
    </recommendedName>
</protein>
<dbReference type="Pfam" id="PF00067">
    <property type="entry name" value="p450"/>
    <property type="match status" value="1"/>
</dbReference>
<organism evidence="21 22">
    <name type="scientific">Rhizoctonia solani</name>
    <dbReference type="NCBI Taxonomy" id="456999"/>
    <lineage>
        <taxon>Eukaryota</taxon>
        <taxon>Fungi</taxon>
        <taxon>Dikarya</taxon>
        <taxon>Basidiomycota</taxon>
        <taxon>Agaricomycotina</taxon>
        <taxon>Agaricomycetes</taxon>
        <taxon>Cantharellales</taxon>
        <taxon>Ceratobasidiaceae</taxon>
        <taxon>Rhizoctonia</taxon>
    </lineage>
</organism>
<dbReference type="Pfam" id="PF04212">
    <property type="entry name" value="MIT"/>
    <property type="match status" value="1"/>
</dbReference>
<dbReference type="PANTHER" id="PTHR23074">
    <property type="entry name" value="AAA DOMAIN-CONTAINING"/>
    <property type="match status" value="1"/>
</dbReference>
<evidence type="ECO:0000256" key="9">
    <source>
        <dbReference type="ARBA" id="ARBA00022753"/>
    </source>
</evidence>
<evidence type="ECO:0000259" key="20">
    <source>
        <dbReference type="SMART" id="SM00745"/>
    </source>
</evidence>
<dbReference type="InterPro" id="IPR050304">
    <property type="entry name" value="MT-severing_AAA_ATPase"/>
</dbReference>
<dbReference type="InterPro" id="IPR036181">
    <property type="entry name" value="MIT_dom_sf"/>
</dbReference>
<evidence type="ECO:0000256" key="18">
    <source>
        <dbReference type="SAM" id="MobiDB-lite"/>
    </source>
</evidence>
<evidence type="ECO:0000256" key="4">
    <source>
        <dbReference type="ARBA" id="ARBA00010617"/>
    </source>
</evidence>
<feature type="compositionally biased region" description="Pro residues" evidence="18">
    <location>
        <begin position="601"/>
        <end position="611"/>
    </location>
</feature>
<dbReference type="OrthoDB" id="1372046at2759"/>
<dbReference type="InterPro" id="IPR001128">
    <property type="entry name" value="Cyt_P450"/>
</dbReference>
<dbReference type="Gene3D" id="1.20.58.80">
    <property type="entry name" value="Phosphotransferase system, lactose/cellobiose-type IIA subunit"/>
    <property type="match status" value="1"/>
</dbReference>
<dbReference type="GO" id="GO:0016197">
    <property type="term" value="P:endosomal transport"/>
    <property type="evidence" value="ECO:0007669"/>
    <property type="project" value="TreeGrafter"/>
</dbReference>
<feature type="domain" description="MIT" evidence="20">
    <location>
        <begin position="58"/>
        <end position="129"/>
    </location>
</feature>
<sequence>MTCSRRLIGVCASGCPLATGLSARIYSSFDAFSWAHTAYHNKGFDIPIWSILIFLMWRAIELVQKAIEEDVNQNYQLAYNQYMNALEYFMLALKYEKNERLKSLIRNKVTEYLERAEKLKQHIEKNDEKRARAVVGANGKETGGSGGAGKKGSNDDEDGDPDVKKLRAGLSSAILTETPNVQWDDVAGLEGAKEALKEAVILPIKFPHLFTGKRTPWKGILMYGPPGTGKSYLAKAVATEAKSTFFSVSSSDLVSKWMGESERLVKQLFTMAREAKPAIIFIDEVDSLCGTRGEGESEASRRIKTEFLVQMNGVGNDDTGVLVLGATNIPWQLDNAIKRRFEKRIYIPLPGPEARKRMFELNVGSTPCELTNQDYRALADKTPGYSGSDIAVVVRDALMQPVRKVLSATHFKPVTAKDKETGKEVKKLTPCSPGDPEAVEKSWTDVGTDELQEPALTLNDFVRAVQTVRPTVTEADIKKHEEWTQDAVFFDPVARRIPKMYLDTKHLNGQIYIHLRSIIESDGGRTTPFKEAASIWIVNPDAPDALGSPPHGVTVLYAPWLIACSKKGRFLGPEQGDWCGFRVPLKGSLPPSLAYPEHEPTPAPKSFPVRNPVPSPLEKTTNHSQNTEFDVSRWLPMHISEAFKYPGIAPTTRVWQMDLTGCPNPPPVHTLDPLNAAGKRTYNDTELTWMADAIQWCLNEYPDMSIYTVCEILGRKGTHRTTDGYSSRIRRYLQWFARKSPLLTKRLRDYDAIHISAPMELSDTETPPVQDPRGQHLIGKGFNTEPKNTAFTAADRAAFIRFAAARPSGMEPTGMERSLDVWAQLAELYPHHSTSSWRTRGCARVCFLSGSAFRAVRKFLVSNDFEVSQPIIGLVYITLPVTENILQPRSFPTPTMSSVLQRARDFTTSAGIPVSTAIPSFSSADAGSGLFAEVSGRTWLATGLAVAGSLLVLEQAVYRMKKKHLPGAKWTIPVIGKFADSLNPTLEGYKKQWDSGALSAVSVFNIFIVIASSNEYTRKIFNSPTFTEPCLVASAKQILLKENWVFLAGKAHSDYRRVLNQLFTRKALSMYLVHQDAISRKYFAEWLKNASVEHQDSMIPMRNLNMEASLRVFCGRHIPTEAAHEISDKYWLITKAMELVNFPLAIPGTKVWSAIQARKAAMVYLTDAARKSKIAMAAGQEPECLIDEWVKEMMTGDEKKKEYSNHEMAMVVLSFLFASQDAMSSAIIYLFQHLADYPEVLAKVREEQYRVRNGDVTKPLTLEMLDEMPYIRAVVKESLRLKPPVTMVPYMALKPFPISEDYTVPAGAMIIPSLYPSLHDADIYPDPGNFLPERWLDPESSANQNPRNYMVFGAGPHRCIGVEYTMMHLSTVMGTAAVLMDWDHKVTPDSNEVQMIATIFPKDGCLLKFTPRAN</sequence>
<dbReference type="SUPFAM" id="SSF116846">
    <property type="entry name" value="MIT domain"/>
    <property type="match status" value="1"/>
</dbReference>
<feature type="region of interest" description="Disordered" evidence="18">
    <location>
        <begin position="130"/>
        <end position="163"/>
    </location>
</feature>
<dbReference type="FunFam" id="1.20.58.80:FF:000004">
    <property type="entry name" value="Vacuolar protein sorting-associated protein 4"/>
    <property type="match status" value="1"/>
</dbReference>
<dbReference type="GO" id="GO:0020037">
    <property type="term" value="F:heme binding"/>
    <property type="evidence" value="ECO:0007669"/>
    <property type="project" value="InterPro"/>
</dbReference>
<dbReference type="EMBL" id="JACYCD010000047">
    <property type="protein sequence ID" value="KAF8710675.1"/>
    <property type="molecule type" value="Genomic_DNA"/>
</dbReference>
<dbReference type="FunFam" id="3.40.50.300:FF:000043">
    <property type="entry name" value="Vacuolar protein sorting-associated protein 4"/>
    <property type="match status" value="1"/>
</dbReference>